<accession>A0A1I6VBH3</accession>
<dbReference type="EMBL" id="FOZZ01000012">
    <property type="protein sequence ID" value="SFT10975.1"/>
    <property type="molecule type" value="Genomic_DNA"/>
</dbReference>
<reference evidence="1 2" key="1">
    <citation type="submission" date="2016-10" db="EMBL/GenBank/DDBJ databases">
        <authorList>
            <person name="de Groot N.N."/>
        </authorList>
    </citation>
    <scope>NUCLEOTIDE SEQUENCE [LARGE SCALE GENOMIC DNA]</scope>
    <source>
        <strain evidence="1 2">DSM 22789</strain>
    </source>
</reference>
<dbReference type="AlphaFoldDB" id="A0A1I6VBH3"/>
<evidence type="ECO:0000313" key="1">
    <source>
        <dbReference type="EMBL" id="SFT10975.1"/>
    </source>
</evidence>
<gene>
    <name evidence="1" type="ORF">SAMN05660206_11277</name>
</gene>
<sequence>MNTLDNIKHSLIDRILVTKNEELLQAIEYIFIATEAADQVQLTSEQTEMLLMSEEDITYERIVSEDELEQSDKKWLD</sequence>
<protein>
    <submittedName>
        <fullName evidence="1">Uncharacterized protein</fullName>
    </submittedName>
</protein>
<evidence type="ECO:0000313" key="2">
    <source>
        <dbReference type="Proteomes" id="UP000198785"/>
    </source>
</evidence>
<organism evidence="1 2">
    <name type="scientific">Sphingobacterium wenxiniae</name>
    <dbReference type="NCBI Taxonomy" id="683125"/>
    <lineage>
        <taxon>Bacteria</taxon>
        <taxon>Pseudomonadati</taxon>
        <taxon>Bacteroidota</taxon>
        <taxon>Sphingobacteriia</taxon>
        <taxon>Sphingobacteriales</taxon>
        <taxon>Sphingobacteriaceae</taxon>
        <taxon>Sphingobacterium</taxon>
    </lineage>
</organism>
<dbReference type="STRING" id="683125.SAMN05660206_11277"/>
<keyword evidence="2" id="KW-1185">Reference proteome</keyword>
<dbReference type="OrthoDB" id="1262144at2"/>
<dbReference type="RefSeq" id="WP_093367106.1">
    <property type="nucleotide sequence ID" value="NZ_FOZZ01000012.1"/>
</dbReference>
<proteinExistence type="predicted"/>
<dbReference type="Proteomes" id="UP000198785">
    <property type="component" value="Unassembled WGS sequence"/>
</dbReference>
<name>A0A1I6VBH3_9SPHI</name>